<dbReference type="SUPFAM" id="SSF56059">
    <property type="entry name" value="Glutathione synthetase ATP-binding domain-like"/>
    <property type="match status" value="1"/>
</dbReference>
<dbReference type="PROSITE" id="PS00844">
    <property type="entry name" value="DALA_DALA_LIGASE_2"/>
    <property type="match status" value="1"/>
</dbReference>
<dbReference type="Pfam" id="PF07478">
    <property type="entry name" value="Dala_Dala_lig_C"/>
    <property type="match status" value="2"/>
</dbReference>
<name>A0A058ZNU2_9RHOB</name>
<evidence type="ECO:0000256" key="7">
    <source>
        <dbReference type="ARBA" id="ARBA00022490"/>
    </source>
</evidence>
<keyword evidence="10 16" id="KW-0067">ATP-binding</keyword>
<dbReference type="RefSeq" id="WP_035248702.1">
    <property type="nucleotide sequence ID" value="NZ_AQQY01000002.1"/>
</dbReference>
<dbReference type="PATRIC" id="fig|1461693.3.peg.931"/>
<evidence type="ECO:0000256" key="2">
    <source>
        <dbReference type="ARBA" id="ARBA00001946"/>
    </source>
</evidence>
<keyword evidence="19" id="KW-1185">Reference proteome</keyword>
<keyword evidence="8 15" id="KW-0436">Ligase</keyword>
<dbReference type="InterPro" id="IPR011127">
    <property type="entry name" value="Dala_Dala_lig_N"/>
</dbReference>
<protein>
    <recommendedName>
        <fullName evidence="6 15">D-alanine--D-alanine ligase</fullName>
        <ecNumber evidence="6 15">6.3.2.4</ecNumber>
    </recommendedName>
    <alternativeName>
        <fullName evidence="15">D-Ala-D-Ala ligase</fullName>
    </alternativeName>
    <alternativeName>
        <fullName evidence="15">D-alanylalanine synthetase</fullName>
    </alternativeName>
</protein>
<dbReference type="PANTHER" id="PTHR23132">
    <property type="entry name" value="D-ALANINE--D-ALANINE LIGASE"/>
    <property type="match status" value="1"/>
</dbReference>
<keyword evidence="9 16" id="KW-0547">Nucleotide-binding</keyword>
<dbReference type="SUPFAM" id="SSF52440">
    <property type="entry name" value="PreATP-grasp domain"/>
    <property type="match status" value="1"/>
</dbReference>
<dbReference type="PANTHER" id="PTHR23132:SF23">
    <property type="entry name" value="D-ALANINE--D-ALANINE LIGASE B"/>
    <property type="match status" value="1"/>
</dbReference>
<evidence type="ECO:0000256" key="10">
    <source>
        <dbReference type="ARBA" id="ARBA00022840"/>
    </source>
</evidence>
<evidence type="ECO:0000256" key="3">
    <source>
        <dbReference type="ARBA" id="ARBA00003921"/>
    </source>
</evidence>
<evidence type="ECO:0000256" key="8">
    <source>
        <dbReference type="ARBA" id="ARBA00022598"/>
    </source>
</evidence>
<dbReference type="InterPro" id="IPR013815">
    <property type="entry name" value="ATP_grasp_subdomain_1"/>
</dbReference>
<sequence>MKKLNVAVIFGGPSQEHDVSVVSAQQLMDAADVRRINVVPVYMDFEARFMHGAKLRDVAAFRPRPGGLREVTFGWDDMGPCLKSTDGKWRQGIDCALPVFHGPTGEDGRIQGMLEIIGIPCTGFSATNSALAMRKDATKAIVATAGVNVLNHVIANKATLRDAEALRARVDAEVGYPAIVKPANLGSSIGVGIAKDAETLIALVQAVLRQDSYALIEPKVDPLVEYNIAMINEGGETRLSAIERPKTDADLLDFKEKYMASSDGGPPAKGSGGKLGDAPALSQGMLSLTRDINPDIPDALKARIHDFARKAFSVLGMRGAARIDFMHNPDTDALYFNEINPIPGSYGFFLWEAAHPPLLFSELINHLVAEAIGDTLKSFEDPVPEGAHLLPR</sequence>
<dbReference type="EMBL" id="AQQY01000002">
    <property type="protein sequence ID" value="KCV82852.1"/>
    <property type="molecule type" value="Genomic_DNA"/>
</dbReference>
<dbReference type="GO" id="GO:0008360">
    <property type="term" value="P:regulation of cell shape"/>
    <property type="evidence" value="ECO:0007669"/>
    <property type="project" value="UniProtKB-KW"/>
</dbReference>
<evidence type="ECO:0000256" key="15">
    <source>
        <dbReference type="HAMAP-Rule" id="MF_00047"/>
    </source>
</evidence>
<evidence type="ECO:0000256" key="6">
    <source>
        <dbReference type="ARBA" id="ARBA00012216"/>
    </source>
</evidence>
<keyword evidence="13 15" id="KW-0961">Cell wall biogenesis/degradation</keyword>
<comment type="similarity">
    <text evidence="5 15">Belongs to the D-alanine--D-alanine ligase family.</text>
</comment>
<proteinExistence type="inferred from homology"/>
<dbReference type="PROSITE" id="PS00843">
    <property type="entry name" value="DALA_DALA_LIGASE_1"/>
    <property type="match status" value="1"/>
</dbReference>
<evidence type="ECO:0000313" key="18">
    <source>
        <dbReference type="EMBL" id="KCV82852.1"/>
    </source>
</evidence>
<comment type="caution">
    <text evidence="18">The sequence shown here is derived from an EMBL/GenBank/DDBJ whole genome shotgun (WGS) entry which is preliminary data.</text>
</comment>
<dbReference type="PROSITE" id="PS50975">
    <property type="entry name" value="ATP_GRASP"/>
    <property type="match status" value="1"/>
</dbReference>
<dbReference type="GO" id="GO:0046872">
    <property type="term" value="F:metal ion binding"/>
    <property type="evidence" value="ECO:0007669"/>
    <property type="project" value="InterPro"/>
</dbReference>
<evidence type="ECO:0000313" key="19">
    <source>
        <dbReference type="Proteomes" id="UP000024836"/>
    </source>
</evidence>
<dbReference type="STRING" id="1461693.ATO10_04562"/>
<dbReference type="InterPro" id="IPR011761">
    <property type="entry name" value="ATP-grasp"/>
</dbReference>
<evidence type="ECO:0000256" key="5">
    <source>
        <dbReference type="ARBA" id="ARBA00010871"/>
    </source>
</evidence>
<dbReference type="GO" id="GO:0071555">
    <property type="term" value="P:cell wall organization"/>
    <property type="evidence" value="ECO:0007669"/>
    <property type="project" value="UniProtKB-KW"/>
</dbReference>
<feature type="domain" description="ATP-grasp" evidence="17">
    <location>
        <begin position="139"/>
        <end position="369"/>
    </location>
</feature>
<evidence type="ECO:0000256" key="11">
    <source>
        <dbReference type="ARBA" id="ARBA00022960"/>
    </source>
</evidence>
<evidence type="ECO:0000256" key="14">
    <source>
        <dbReference type="ARBA" id="ARBA00047614"/>
    </source>
</evidence>
<dbReference type="InterPro" id="IPR000291">
    <property type="entry name" value="D-Ala_lig_Van_CS"/>
</dbReference>
<dbReference type="Gene3D" id="3.40.50.20">
    <property type="match status" value="1"/>
</dbReference>
<comment type="cofactor">
    <cofactor evidence="2">
        <name>Mg(2+)</name>
        <dbReference type="ChEBI" id="CHEBI:18420"/>
    </cofactor>
</comment>
<dbReference type="GO" id="GO:0005524">
    <property type="term" value="F:ATP binding"/>
    <property type="evidence" value="ECO:0007669"/>
    <property type="project" value="UniProtKB-UniRule"/>
</dbReference>
<dbReference type="InterPro" id="IPR016185">
    <property type="entry name" value="PreATP-grasp_dom_sf"/>
</dbReference>
<evidence type="ECO:0000256" key="12">
    <source>
        <dbReference type="ARBA" id="ARBA00022984"/>
    </source>
</evidence>
<dbReference type="GO" id="GO:0008716">
    <property type="term" value="F:D-alanine-D-alanine ligase activity"/>
    <property type="evidence" value="ECO:0007669"/>
    <property type="project" value="UniProtKB-UniRule"/>
</dbReference>
<dbReference type="EC" id="6.3.2.4" evidence="6 15"/>
<comment type="pathway">
    <text evidence="15">Cell wall biogenesis; peptidoglycan biosynthesis.</text>
</comment>
<comment type="function">
    <text evidence="3 15">Cell wall formation.</text>
</comment>
<accession>A0A058ZNU2</accession>
<organism evidence="18 19">
    <name type="scientific">Actibacterium atlanticum</name>
    <dbReference type="NCBI Taxonomy" id="1461693"/>
    <lineage>
        <taxon>Bacteria</taxon>
        <taxon>Pseudomonadati</taxon>
        <taxon>Pseudomonadota</taxon>
        <taxon>Alphaproteobacteria</taxon>
        <taxon>Rhodobacterales</taxon>
        <taxon>Roseobacteraceae</taxon>
        <taxon>Actibacterium</taxon>
    </lineage>
</organism>
<evidence type="ECO:0000256" key="16">
    <source>
        <dbReference type="PROSITE-ProRule" id="PRU00409"/>
    </source>
</evidence>
<evidence type="ECO:0000256" key="4">
    <source>
        <dbReference type="ARBA" id="ARBA00004496"/>
    </source>
</evidence>
<comment type="subcellular location">
    <subcellularLocation>
        <location evidence="4 15">Cytoplasm</location>
    </subcellularLocation>
</comment>
<evidence type="ECO:0000256" key="1">
    <source>
        <dbReference type="ARBA" id="ARBA00001936"/>
    </source>
</evidence>
<evidence type="ECO:0000256" key="9">
    <source>
        <dbReference type="ARBA" id="ARBA00022741"/>
    </source>
</evidence>
<dbReference type="Gene3D" id="3.30.1490.20">
    <property type="entry name" value="ATP-grasp fold, A domain"/>
    <property type="match status" value="1"/>
</dbReference>
<evidence type="ECO:0000259" key="17">
    <source>
        <dbReference type="PROSITE" id="PS50975"/>
    </source>
</evidence>
<keyword evidence="7 15" id="KW-0963">Cytoplasm</keyword>
<dbReference type="UniPathway" id="UPA00219"/>
<dbReference type="InterPro" id="IPR011095">
    <property type="entry name" value="Dala_Dala_lig_C"/>
</dbReference>
<comment type="cofactor">
    <cofactor evidence="1">
        <name>Mn(2+)</name>
        <dbReference type="ChEBI" id="CHEBI:29035"/>
    </cofactor>
</comment>
<dbReference type="OrthoDB" id="9813261at2"/>
<keyword evidence="12 15" id="KW-0573">Peptidoglycan synthesis</keyword>
<comment type="catalytic activity">
    <reaction evidence="14 15">
        <text>2 D-alanine + ATP = D-alanyl-D-alanine + ADP + phosphate + H(+)</text>
        <dbReference type="Rhea" id="RHEA:11224"/>
        <dbReference type="ChEBI" id="CHEBI:15378"/>
        <dbReference type="ChEBI" id="CHEBI:30616"/>
        <dbReference type="ChEBI" id="CHEBI:43474"/>
        <dbReference type="ChEBI" id="CHEBI:57416"/>
        <dbReference type="ChEBI" id="CHEBI:57822"/>
        <dbReference type="ChEBI" id="CHEBI:456216"/>
        <dbReference type="EC" id="6.3.2.4"/>
    </reaction>
</comment>
<evidence type="ECO:0000256" key="13">
    <source>
        <dbReference type="ARBA" id="ARBA00023316"/>
    </source>
</evidence>
<keyword evidence="11 15" id="KW-0133">Cell shape</keyword>
<reference evidence="18 19" key="1">
    <citation type="submission" date="2013-04" db="EMBL/GenBank/DDBJ databases">
        <title>Shimia sp. 22II-S11-Z10 Genome Sequencing.</title>
        <authorList>
            <person name="Lai Q."/>
            <person name="Li G."/>
            <person name="Shao Z."/>
        </authorList>
    </citation>
    <scope>NUCLEOTIDE SEQUENCE [LARGE SCALE GENOMIC DNA]</scope>
    <source>
        <strain evidence="19">22II-S11-Z10</strain>
    </source>
</reference>
<dbReference type="AlphaFoldDB" id="A0A058ZNU2"/>
<gene>
    <name evidence="15" type="primary">ddl</name>
    <name evidence="18" type="ORF">ATO10_04562</name>
</gene>
<dbReference type="GO" id="GO:0005737">
    <property type="term" value="C:cytoplasm"/>
    <property type="evidence" value="ECO:0007669"/>
    <property type="project" value="UniProtKB-SubCell"/>
</dbReference>
<dbReference type="Pfam" id="PF01820">
    <property type="entry name" value="Dala_Dala_lig_N"/>
    <property type="match status" value="1"/>
</dbReference>
<dbReference type="InterPro" id="IPR005905">
    <property type="entry name" value="D_ala_D_ala"/>
</dbReference>
<dbReference type="Proteomes" id="UP000024836">
    <property type="component" value="Unassembled WGS sequence"/>
</dbReference>
<dbReference type="GO" id="GO:0009252">
    <property type="term" value="P:peptidoglycan biosynthetic process"/>
    <property type="evidence" value="ECO:0007669"/>
    <property type="project" value="UniProtKB-UniRule"/>
</dbReference>
<dbReference type="eggNOG" id="COG1181">
    <property type="taxonomic scope" value="Bacteria"/>
</dbReference>
<dbReference type="Gene3D" id="3.30.470.20">
    <property type="entry name" value="ATP-grasp fold, B domain"/>
    <property type="match status" value="1"/>
</dbReference>
<dbReference type="HAMAP" id="MF_00047">
    <property type="entry name" value="Dala_Dala_lig"/>
    <property type="match status" value="1"/>
</dbReference>